<dbReference type="InterPro" id="IPR036025">
    <property type="entry name" value="RtcB-like_sf"/>
</dbReference>
<organism evidence="1">
    <name type="scientific">uncultured Rubrobacteraceae bacterium</name>
    <dbReference type="NCBI Taxonomy" id="349277"/>
    <lineage>
        <taxon>Bacteria</taxon>
        <taxon>Bacillati</taxon>
        <taxon>Actinomycetota</taxon>
        <taxon>Rubrobacteria</taxon>
        <taxon>Rubrobacterales</taxon>
        <taxon>Rubrobacteraceae</taxon>
        <taxon>environmental samples</taxon>
    </lineage>
</organism>
<dbReference type="Gene3D" id="3.90.1860.10">
    <property type="entry name" value="tRNA-splicing ligase RtcB"/>
    <property type="match status" value="1"/>
</dbReference>
<dbReference type="GO" id="GO:0006396">
    <property type="term" value="P:RNA processing"/>
    <property type="evidence" value="ECO:0007669"/>
    <property type="project" value="InterPro"/>
</dbReference>
<sequence length="372" mass="39120">MVEHAADFEWRGEGEDAEVVLYAPEAATAERAFEQILPAAGLPGVVSPVYAAASSGDLGWVAASETHAAPDLISAPARGLLLVADASTVDLGVPSGEVEALILRNLSEVSLPRLGEAEMRRAAEDGALWAAEENFISEEDLAFFGVHVAGEPDALPRRAISAGARDFERFGKISVYGITEVLDTERAEPLDLSAGALVLRVETTPEDPGRLALAAHRERILGRVWSVDFGATAELPAAPLETEEAADLLAAARALANYADARAALRLYELRRALAGEGGLALRAAWRLGGFTQEDGLLLHRRNLAAAKTGSALVTGSFVAVGTGAMHESAPPFGPSPEEDASWAWEEAGLLERMASLGPAEGQGGEPPPRRR</sequence>
<gene>
    <name evidence="1" type="ORF">AVDCRST_MAG80-973</name>
</gene>
<evidence type="ECO:0000313" key="1">
    <source>
        <dbReference type="EMBL" id="CAA9436823.1"/>
    </source>
</evidence>
<accession>A0A6J4Q9J2</accession>
<protein>
    <recommendedName>
        <fullName evidence="2">3'-phosphate/5'-hydroxy nucleic acid ligase</fullName>
    </recommendedName>
</protein>
<dbReference type="EMBL" id="CADCVC010000082">
    <property type="protein sequence ID" value="CAA9436823.1"/>
    <property type="molecule type" value="Genomic_DNA"/>
</dbReference>
<reference evidence="1" key="1">
    <citation type="submission" date="2020-02" db="EMBL/GenBank/DDBJ databases">
        <authorList>
            <person name="Meier V. D."/>
        </authorList>
    </citation>
    <scope>NUCLEOTIDE SEQUENCE</scope>
    <source>
        <strain evidence="1">AVDCRST_MAG80</strain>
    </source>
</reference>
<dbReference type="AlphaFoldDB" id="A0A6J4Q9J2"/>
<name>A0A6J4Q9J2_9ACTN</name>
<evidence type="ECO:0008006" key="2">
    <source>
        <dbReference type="Google" id="ProtNLM"/>
    </source>
</evidence>
<proteinExistence type="predicted"/>